<proteinExistence type="predicted"/>
<evidence type="ECO:0000256" key="1">
    <source>
        <dbReference type="SAM" id="Phobius"/>
    </source>
</evidence>
<comment type="caution">
    <text evidence="2">The sequence shown here is derived from an EMBL/GenBank/DDBJ whole genome shotgun (WGS) entry which is preliminary data.</text>
</comment>
<dbReference type="AlphaFoldDB" id="A0A1Y1JTR3"/>
<protein>
    <submittedName>
        <fullName evidence="2">Variable surface protein</fullName>
    </submittedName>
</protein>
<name>A0A1Y1JTR3_PLAGO</name>
<keyword evidence="1" id="KW-0812">Transmembrane</keyword>
<keyword evidence="1" id="KW-0472">Membrane</keyword>
<dbReference type="Proteomes" id="UP000195521">
    <property type="component" value="Unassembled WGS sequence"/>
</dbReference>
<accession>A0A1Y1JTR3</accession>
<dbReference type="RefSeq" id="XP_028547096.1">
    <property type="nucleotide sequence ID" value="XM_028691295.1"/>
</dbReference>
<dbReference type="EMBL" id="BDQF01000376">
    <property type="protein sequence ID" value="GAW84507.1"/>
    <property type="molecule type" value="Genomic_DNA"/>
</dbReference>
<evidence type="ECO:0000313" key="3">
    <source>
        <dbReference type="Proteomes" id="UP000195521"/>
    </source>
</evidence>
<dbReference type="GeneID" id="39745315"/>
<keyword evidence="1" id="KW-1133">Transmembrane helix</keyword>
<organism evidence="2 3">
    <name type="scientific">Plasmodium gonderi</name>
    <dbReference type="NCBI Taxonomy" id="77519"/>
    <lineage>
        <taxon>Eukaryota</taxon>
        <taxon>Sar</taxon>
        <taxon>Alveolata</taxon>
        <taxon>Apicomplexa</taxon>
        <taxon>Aconoidasida</taxon>
        <taxon>Haemosporida</taxon>
        <taxon>Plasmodiidae</taxon>
        <taxon>Plasmodium</taxon>
        <taxon>Plasmodium (Plasmodium)</taxon>
    </lineage>
</organism>
<feature type="transmembrane region" description="Helical" evidence="1">
    <location>
        <begin position="272"/>
        <end position="291"/>
    </location>
</feature>
<reference evidence="3" key="1">
    <citation type="submission" date="2017-04" db="EMBL/GenBank/DDBJ databases">
        <title>Plasmodium gonderi genome.</title>
        <authorList>
            <person name="Arisue N."/>
            <person name="Honma H."/>
            <person name="Kawai S."/>
            <person name="Tougan T."/>
            <person name="Tanabe K."/>
            <person name="Horii T."/>
        </authorList>
    </citation>
    <scope>NUCLEOTIDE SEQUENCE [LARGE SCALE GENOMIC DNA]</scope>
    <source>
        <strain evidence="3">ATCC 30045</strain>
    </source>
</reference>
<keyword evidence="3" id="KW-1185">Reference proteome</keyword>
<gene>
    <name evidence="2" type="ORF">PGO_003350</name>
</gene>
<evidence type="ECO:0000313" key="2">
    <source>
        <dbReference type="EMBL" id="GAW84507.1"/>
    </source>
</evidence>
<sequence length="341" mass="40210">MEKNEFDFTGIFPNCTDNFLWGIYEHRSSNSQQDFTKLCSRFKNNVTNSDYSTHNFVQYCQVLGLYLEHIFNKKSSLEPKSCCKLFYYKLKKDIMDNFTLNCTEANNCYMKMIEQTGVNISNEILGVCKDYFVHVDTDALKIMENLFEIYKDINLFNTNSSQRTTTKMHPFKSSIEKLEKHPDKYKSQLKTEFEKIIEICKGYKKNWTYAPISHAASLLSDKWIDETRKKINGEDTGETRSNERHRETLQTNVLEAEALMGTMTEGETHTGISIGTIFITFSILIIMFILYKYTPYFSFLKPRERKLRRLHKNKKNNMDFIHTFGVEYKNSVDNRYKISYS</sequence>